<gene>
    <name evidence="2" type="ORF">WR25_14270</name>
</gene>
<dbReference type="AlphaFoldDB" id="A0A2A2LVK7"/>
<evidence type="ECO:0000313" key="2">
    <source>
        <dbReference type="EMBL" id="PAV90261.1"/>
    </source>
</evidence>
<proteinExistence type="predicted"/>
<dbReference type="EMBL" id="LIAE01006383">
    <property type="protein sequence ID" value="PAV90261.1"/>
    <property type="molecule type" value="Genomic_DNA"/>
</dbReference>
<feature type="region of interest" description="Disordered" evidence="1">
    <location>
        <begin position="180"/>
        <end position="228"/>
    </location>
</feature>
<sequence length="730" mass="81903">MSSPYHSPPYMPQGFSSSPSHSLSSHMYPNGPHQDQSLFSLPNSSPSPIYHTLTTISQPVPYPQYGIAPHSSNFFPTLGFSHPHQFSYPPPPIHSYHIPPPPPGFGPIPSSSSSPNPYLSPSHHSQSFFVPNSPPSPTYHNLTLPSSTVANPSNNLDLSISSLSSFSSLSTLSISSYHNHSSQNLSSSSRSSTSSKSSSCSVNSVSNIPLPHGSPPPASGPQTSFPAVTLPSKKGIHPVYQFRIPGSDKVYEFAWQRTYKNIDTYICSGCRAIPKVTGKSTGHLVSVKVSNNEFEKDPRTLPHLCQPKKTVTQLASRIGYDLTRNIRLNPHQFSGQNPKQLYQTAINEIKNTDFGSEVCSKDVQREFAKGEHHRKRHAISRAVNSVPDSKVTFLHVPDEYQVIDGEKFLQLKLDDLHLFYRKSTLKLAAEAKLNTLICDGVHNYHPAELGRKAQLYSLHAICGNAQSKPLVFAITSNKLSETYGVIFQHVASRLKRYDVKIDEVDVILDFELAAHKAAETVFNPERVKGCMFHYSMAVARNVASKGLRPFVEGKNKSPEIIRWITQLRALPMLPPNLIPKVEALKKIPVRRSHSASSKCLQFLDYYKNQWMDQKMVYKWNKWLVLVNRTTNMAESWHRALRSTIRCHHPSYQTLLEALKNEEIATNNFLFNRVQGNQPTRPLRKRDAERRDKVAEEMLQFNRKIRNKAPTSKEVAEYLEAMSAHVSSKSI</sequence>
<name>A0A2A2LVK7_9BILA</name>
<feature type="compositionally biased region" description="Low complexity" evidence="1">
    <location>
        <begin position="16"/>
        <end position="26"/>
    </location>
</feature>
<feature type="compositionally biased region" description="Pro residues" evidence="1">
    <location>
        <begin position="91"/>
        <end position="106"/>
    </location>
</feature>
<reference evidence="2 3" key="1">
    <citation type="journal article" date="2017" name="Curr. Biol.">
        <title>Genome architecture and evolution of a unichromosomal asexual nematode.</title>
        <authorList>
            <person name="Fradin H."/>
            <person name="Zegar C."/>
            <person name="Gutwein M."/>
            <person name="Lucas J."/>
            <person name="Kovtun M."/>
            <person name="Corcoran D."/>
            <person name="Baugh L.R."/>
            <person name="Kiontke K."/>
            <person name="Gunsalus K."/>
            <person name="Fitch D.H."/>
            <person name="Piano F."/>
        </authorList>
    </citation>
    <scope>NUCLEOTIDE SEQUENCE [LARGE SCALE GENOMIC DNA]</scope>
    <source>
        <strain evidence="2">PF1309</strain>
    </source>
</reference>
<protein>
    <submittedName>
        <fullName evidence="2">Uncharacterized protein</fullName>
    </submittedName>
</protein>
<comment type="caution">
    <text evidence="2">The sequence shown here is derived from an EMBL/GenBank/DDBJ whole genome shotgun (WGS) entry which is preliminary data.</text>
</comment>
<dbReference type="STRING" id="2018661.A0A2A2LVK7"/>
<evidence type="ECO:0000256" key="1">
    <source>
        <dbReference type="SAM" id="MobiDB-lite"/>
    </source>
</evidence>
<keyword evidence="3" id="KW-1185">Reference proteome</keyword>
<evidence type="ECO:0000313" key="3">
    <source>
        <dbReference type="Proteomes" id="UP000218231"/>
    </source>
</evidence>
<dbReference type="OrthoDB" id="5790797at2759"/>
<feature type="region of interest" description="Disordered" evidence="1">
    <location>
        <begin position="1"/>
        <end position="44"/>
    </location>
</feature>
<feature type="compositionally biased region" description="Low complexity" evidence="1">
    <location>
        <begin position="180"/>
        <end position="207"/>
    </location>
</feature>
<accession>A0A2A2LVK7</accession>
<feature type="compositionally biased region" description="Pro residues" evidence="1">
    <location>
        <begin position="1"/>
        <end position="11"/>
    </location>
</feature>
<feature type="compositionally biased region" description="Low complexity" evidence="1">
    <location>
        <begin position="107"/>
        <end position="125"/>
    </location>
</feature>
<dbReference type="Proteomes" id="UP000218231">
    <property type="component" value="Unassembled WGS sequence"/>
</dbReference>
<organism evidence="2 3">
    <name type="scientific">Diploscapter pachys</name>
    <dbReference type="NCBI Taxonomy" id="2018661"/>
    <lineage>
        <taxon>Eukaryota</taxon>
        <taxon>Metazoa</taxon>
        <taxon>Ecdysozoa</taxon>
        <taxon>Nematoda</taxon>
        <taxon>Chromadorea</taxon>
        <taxon>Rhabditida</taxon>
        <taxon>Rhabditina</taxon>
        <taxon>Rhabditomorpha</taxon>
        <taxon>Rhabditoidea</taxon>
        <taxon>Rhabditidae</taxon>
        <taxon>Diploscapter</taxon>
    </lineage>
</organism>
<feature type="region of interest" description="Disordered" evidence="1">
    <location>
        <begin position="91"/>
        <end position="134"/>
    </location>
</feature>